<dbReference type="InterPro" id="IPR036987">
    <property type="entry name" value="SRA-YDG_sf"/>
</dbReference>
<organism evidence="2 3">
    <name type="scientific">Teratosphaeria nubilosa</name>
    <dbReference type="NCBI Taxonomy" id="161662"/>
    <lineage>
        <taxon>Eukaryota</taxon>
        <taxon>Fungi</taxon>
        <taxon>Dikarya</taxon>
        <taxon>Ascomycota</taxon>
        <taxon>Pezizomycotina</taxon>
        <taxon>Dothideomycetes</taxon>
        <taxon>Dothideomycetidae</taxon>
        <taxon>Mycosphaerellales</taxon>
        <taxon>Teratosphaeriaceae</taxon>
        <taxon>Teratosphaeria</taxon>
    </lineage>
</organism>
<feature type="region of interest" description="Disordered" evidence="1">
    <location>
        <begin position="1"/>
        <end position="27"/>
    </location>
</feature>
<dbReference type="SUPFAM" id="SSF88697">
    <property type="entry name" value="PUA domain-like"/>
    <property type="match status" value="1"/>
</dbReference>
<accession>A0A6G1KUD8</accession>
<reference evidence="2" key="1">
    <citation type="journal article" date="2020" name="Stud. Mycol.">
        <title>101 Dothideomycetes genomes: a test case for predicting lifestyles and emergence of pathogens.</title>
        <authorList>
            <person name="Haridas S."/>
            <person name="Albert R."/>
            <person name="Binder M."/>
            <person name="Bloem J."/>
            <person name="Labutti K."/>
            <person name="Salamov A."/>
            <person name="Andreopoulos B."/>
            <person name="Baker S."/>
            <person name="Barry K."/>
            <person name="Bills G."/>
            <person name="Bluhm B."/>
            <person name="Cannon C."/>
            <person name="Castanera R."/>
            <person name="Culley D."/>
            <person name="Daum C."/>
            <person name="Ezra D."/>
            <person name="Gonzalez J."/>
            <person name="Henrissat B."/>
            <person name="Kuo A."/>
            <person name="Liang C."/>
            <person name="Lipzen A."/>
            <person name="Lutzoni F."/>
            <person name="Magnuson J."/>
            <person name="Mondo S."/>
            <person name="Nolan M."/>
            <person name="Ohm R."/>
            <person name="Pangilinan J."/>
            <person name="Park H.-J."/>
            <person name="Ramirez L."/>
            <person name="Alfaro M."/>
            <person name="Sun H."/>
            <person name="Tritt A."/>
            <person name="Yoshinaga Y."/>
            <person name="Zwiers L.-H."/>
            <person name="Turgeon B."/>
            <person name="Goodwin S."/>
            <person name="Spatafora J."/>
            <person name="Crous P."/>
            <person name="Grigoriev I."/>
        </authorList>
    </citation>
    <scope>NUCLEOTIDE SEQUENCE</scope>
    <source>
        <strain evidence="2">CBS 116005</strain>
    </source>
</reference>
<dbReference type="EMBL" id="ML995965">
    <property type="protein sequence ID" value="KAF2763778.1"/>
    <property type="molecule type" value="Genomic_DNA"/>
</dbReference>
<evidence type="ECO:0000313" key="3">
    <source>
        <dbReference type="Proteomes" id="UP000799436"/>
    </source>
</evidence>
<proteinExistence type="predicted"/>
<sequence>MPTGTTQPGPSKTWTFESDSTPSRATSITNPEYLREQTRWIRDVLDQEVAREGPDSIHAEDILKLDELIRQLRDADLDVRDIKYSRIHLAMLEICGRATRWPRVVIERCDGVAEVWERKFGKLQDLGTFLYEEGGRLHGVCKPEDTSKDKLMIRWMKAKEIKAFAAHSWGDLGFKPGDWWINPLFAHRDGIIDRSENQGGIVADAHGAYAVLMTGDEEVSSSTPNQFIYRAKHSHGSGRYRLTAATRESRKPVRILRSHTLRSFWTPKAGVRYDGLHKVTAWSIRQDRKTKEHIYDITFTRLSTEPSMEKVVLCRPWIEEVEDYKQYKHLRQLARSVLHNAPELEQSEDVPTVSTAIDGIIDVAGTDLVGDVSPKTGPMELDGAVDDDKEIRTSLRTLTDSPGASMADLLEIIAQHEVSAPGTPPVAPLLMRRQPLAL</sequence>
<evidence type="ECO:0000313" key="2">
    <source>
        <dbReference type="EMBL" id="KAF2763778.1"/>
    </source>
</evidence>
<keyword evidence="3" id="KW-1185">Reference proteome</keyword>
<dbReference type="Proteomes" id="UP000799436">
    <property type="component" value="Unassembled WGS sequence"/>
</dbReference>
<dbReference type="Gene3D" id="2.30.280.10">
    <property type="entry name" value="SRA-YDG"/>
    <property type="match status" value="1"/>
</dbReference>
<protein>
    <submittedName>
        <fullName evidence="2">Uncharacterized protein</fullName>
    </submittedName>
</protein>
<name>A0A6G1KUD8_9PEZI</name>
<dbReference type="AlphaFoldDB" id="A0A6G1KUD8"/>
<dbReference type="OrthoDB" id="3244603at2759"/>
<evidence type="ECO:0000256" key="1">
    <source>
        <dbReference type="SAM" id="MobiDB-lite"/>
    </source>
</evidence>
<dbReference type="InterPro" id="IPR015947">
    <property type="entry name" value="PUA-like_sf"/>
</dbReference>
<gene>
    <name evidence="2" type="ORF">EJ03DRAFT_340268</name>
</gene>